<dbReference type="GO" id="GO:0005886">
    <property type="term" value="C:plasma membrane"/>
    <property type="evidence" value="ECO:0007669"/>
    <property type="project" value="UniProtKB-SubCell"/>
</dbReference>
<reference evidence="16" key="1">
    <citation type="submission" date="2024-07" db="EMBL/GenBank/DDBJ databases">
        <title>Complete genome sequence of Prevotella sp. YM-2024 GTC17254.</title>
        <authorList>
            <person name="Hayashi M."/>
            <person name="Muto Y."/>
            <person name="Tanaka K."/>
            <person name="Niwa H."/>
        </authorList>
    </citation>
    <scope>NUCLEOTIDE SEQUENCE</scope>
    <source>
        <strain evidence="16">GTC17254</strain>
    </source>
</reference>
<keyword evidence="11 13" id="KW-0472">Membrane</keyword>
<evidence type="ECO:0000259" key="14">
    <source>
        <dbReference type="PROSITE" id="PS50109"/>
    </source>
</evidence>
<evidence type="ECO:0000256" key="13">
    <source>
        <dbReference type="SAM" id="Phobius"/>
    </source>
</evidence>
<dbReference type="PRINTS" id="PR00344">
    <property type="entry name" value="BCTRLSENSOR"/>
</dbReference>
<organism evidence="16">
    <name type="scientific">Prevotella sp. GTC17254</name>
    <dbReference type="NCBI Taxonomy" id="3236794"/>
    <lineage>
        <taxon>Bacteria</taxon>
        <taxon>Pseudomonadati</taxon>
        <taxon>Bacteroidota</taxon>
        <taxon>Bacteroidia</taxon>
        <taxon>Bacteroidales</taxon>
        <taxon>Prevotellaceae</taxon>
        <taxon>Prevotella</taxon>
    </lineage>
</organism>
<keyword evidence="7" id="KW-0547">Nucleotide-binding</keyword>
<feature type="transmembrane region" description="Helical" evidence="13">
    <location>
        <begin position="119"/>
        <end position="140"/>
    </location>
</feature>
<dbReference type="Pfam" id="PF02518">
    <property type="entry name" value="HATPase_c"/>
    <property type="match status" value="1"/>
</dbReference>
<dbReference type="InterPro" id="IPR005467">
    <property type="entry name" value="His_kinase_dom"/>
</dbReference>
<dbReference type="SUPFAM" id="SSF52172">
    <property type="entry name" value="CheY-like"/>
    <property type="match status" value="1"/>
</dbReference>
<keyword evidence="6" id="KW-0808">Transferase</keyword>
<proteinExistence type="predicted"/>
<dbReference type="InterPro" id="IPR003661">
    <property type="entry name" value="HisK_dim/P_dom"/>
</dbReference>
<dbReference type="FunFam" id="3.30.565.10:FF:000023">
    <property type="entry name" value="PAS domain-containing sensor histidine kinase"/>
    <property type="match status" value="1"/>
</dbReference>
<dbReference type="InterPro" id="IPR004358">
    <property type="entry name" value="Sig_transdc_His_kin-like_C"/>
</dbReference>
<dbReference type="Gene3D" id="1.10.287.130">
    <property type="match status" value="1"/>
</dbReference>
<evidence type="ECO:0000313" key="16">
    <source>
        <dbReference type="EMBL" id="BFO74539.1"/>
    </source>
</evidence>
<keyword evidence="9" id="KW-0067">ATP-binding</keyword>
<evidence type="ECO:0000256" key="12">
    <source>
        <dbReference type="PROSITE-ProRule" id="PRU00169"/>
    </source>
</evidence>
<protein>
    <recommendedName>
        <fullName evidence="3">histidine kinase</fullName>
        <ecNumber evidence="3">2.7.13.3</ecNumber>
    </recommendedName>
</protein>
<dbReference type="PROSITE" id="PS50110">
    <property type="entry name" value="RESPONSE_REGULATORY"/>
    <property type="match status" value="1"/>
</dbReference>
<evidence type="ECO:0000256" key="1">
    <source>
        <dbReference type="ARBA" id="ARBA00000085"/>
    </source>
</evidence>
<evidence type="ECO:0000256" key="5">
    <source>
        <dbReference type="ARBA" id="ARBA00022553"/>
    </source>
</evidence>
<comment type="catalytic activity">
    <reaction evidence="1">
        <text>ATP + protein L-histidine = ADP + protein N-phospho-L-histidine.</text>
        <dbReference type="EC" id="2.7.13.3"/>
    </reaction>
</comment>
<dbReference type="PANTHER" id="PTHR43047">
    <property type="entry name" value="TWO-COMPONENT HISTIDINE PROTEIN KINASE"/>
    <property type="match status" value="1"/>
</dbReference>
<dbReference type="EMBL" id="AP035786">
    <property type="protein sequence ID" value="BFO74539.1"/>
    <property type="molecule type" value="Genomic_DNA"/>
</dbReference>
<evidence type="ECO:0000256" key="8">
    <source>
        <dbReference type="ARBA" id="ARBA00022777"/>
    </source>
</evidence>
<dbReference type="GO" id="GO:0009927">
    <property type="term" value="F:histidine phosphotransfer kinase activity"/>
    <property type="evidence" value="ECO:0007669"/>
    <property type="project" value="TreeGrafter"/>
</dbReference>
<dbReference type="SUPFAM" id="SSF47226">
    <property type="entry name" value="Histidine-containing phosphotransfer domain, HPT domain"/>
    <property type="match status" value="1"/>
</dbReference>
<dbReference type="GO" id="GO:0005524">
    <property type="term" value="F:ATP binding"/>
    <property type="evidence" value="ECO:0007669"/>
    <property type="project" value="UniProtKB-KW"/>
</dbReference>
<dbReference type="Pfam" id="PF00512">
    <property type="entry name" value="HisKA"/>
    <property type="match status" value="1"/>
</dbReference>
<dbReference type="Gene3D" id="3.40.50.2300">
    <property type="match status" value="1"/>
</dbReference>
<feature type="modified residue" description="4-aspartylphosphate" evidence="12">
    <location>
        <position position="457"/>
    </location>
</feature>
<dbReference type="SMART" id="SM00388">
    <property type="entry name" value="HisKA"/>
    <property type="match status" value="1"/>
</dbReference>
<dbReference type="PANTHER" id="PTHR43047:SF72">
    <property type="entry name" value="OSMOSENSING HISTIDINE PROTEIN KINASE SLN1"/>
    <property type="match status" value="1"/>
</dbReference>
<feature type="domain" description="Response regulatory" evidence="15">
    <location>
        <begin position="408"/>
        <end position="525"/>
    </location>
</feature>
<comment type="subcellular location">
    <subcellularLocation>
        <location evidence="2">Cell membrane</location>
    </subcellularLocation>
</comment>
<sequence length="644" mass="72774">MNILKIYKPIIHSFYKIKKLSPDNALSFPLQDMLGNIRKRIKRISFHIKFGVSYVLVVLLTGGIVCFKTGEWSCFRSMKALPPLLELRDSLPEQEMSIQTGLYLYTGNRNSLPIRGGHAIVVGSLTAGVICVLSASYIFIYRHFLCLEKTLLEKEKCIQEHRILLETHKKIILSVSHDIRSPLNVISGSAELAMSACGKEEHDRHLVNIRERCLHILHLLNGLLDIYRLKEEKATVNAIPFRLSDLLDRIVVSAEQMAGDRGLHFTHTFRHTDVTLKGDSDRIEEIIDNLLTNAMKYTRRGKVDLHASYSKGKLQVEIRDTGIGMDKKMMERIFIPFERCDNNRKVEGYGLGLTITQGLVSLMGGRISVTSRLGKGSSFKVSIPLSKTSIPVDNGMAGADCPLNLPHRVLVIDDEPLQLEIVREMLERNGVSCTACNNALDFSVAMRKQDYDVLLTDIHMSGTDGFSLLELLRKSNLQNSRQLPVIAMSARGDFSREDIMARGFSGCVFKPFSSNELLRSLSSAAQQTCCADFTPLTRGTTDKCGILQKLIASSRKDIADLRRAMKEADREALREIVHRIRPLWELMRRECKLQYYHEMLKGIGTDSNTVNACTENIIIEIRKLIADTEKELERIRHEKENTDS</sequence>
<keyword evidence="10" id="KW-0902">Two-component regulatory system</keyword>
<evidence type="ECO:0000256" key="4">
    <source>
        <dbReference type="ARBA" id="ARBA00022475"/>
    </source>
</evidence>
<dbReference type="InterPro" id="IPR036097">
    <property type="entry name" value="HisK_dim/P_sf"/>
</dbReference>
<evidence type="ECO:0000259" key="15">
    <source>
        <dbReference type="PROSITE" id="PS50110"/>
    </source>
</evidence>
<dbReference type="InterPro" id="IPR036641">
    <property type="entry name" value="HPT_dom_sf"/>
</dbReference>
<dbReference type="GO" id="GO:0000155">
    <property type="term" value="F:phosphorelay sensor kinase activity"/>
    <property type="evidence" value="ECO:0007669"/>
    <property type="project" value="InterPro"/>
</dbReference>
<dbReference type="PROSITE" id="PS50109">
    <property type="entry name" value="HIS_KIN"/>
    <property type="match status" value="1"/>
</dbReference>
<keyword evidence="8" id="KW-0418">Kinase</keyword>
<evidence type="ECO:0000256" key="7">
    <source>
        <dbReference type="ARBA" id="ARBA00022741"/>
    </source>
</evidence>
<gene>
    <name evidence="16" type="ORF">GTC17254_21360</name>
</gene>
<dbReference type="AlphaFoldDB" id="A0AB33J590"/>
<keyword evidence="5 12" id="KW-0597">Phosphoprotein</keyword>
<dbReference type="EC" id="2.7.13.3" evidence="3"/>
<dbReference type="Gene3D" id="3.30.565.10">
    <property type="entry name" value="Histidine kinase-like ATPase, C-terminal domain"/>
    <property type="match status" value="1"/>
</dbReference>
<dbReference type="SMART" id="SM00387">
    <property type="entry name" value="HATPase_c"/>
    <property type="match status" value="1"/>
</dbReference>
<dbReference type="InterPro" id="IPR036890">
    <property type="entry name" value="HATPase_C_sf"/>
</dbReference>
<keyword evidence="4" id="KW-1003">Cell membrane</keyword>
<keyword evidence="13" id="KW-0812">Transmembrane</keyword>
<dbReference type="Pfam" id="PF00072">
    <property type="entry name" value="Response_reg"/>
    <property type="match status" value="1"/>
</dbReference>
<dbReference type="InterPro" id="IPR003594">
    <property type="entry name" value="HATPase_dom"/>
</dbReference>
<evidence type="ECO:0000256" key="2">
    <source>
        <dbReference type="ARBA" id="ARBA00004236"/>
    </source>
</evidence>
<dbReference type="InterPro" id="IPR011006">
    <property type="entry name" value="CheY-like_superfamily"/>
</dbReference>
<evidence type="ECO:0000256" key="6">
    <source>
        <dbReference type="ARBA" id="ARBA00022679"/>
    </source>
</evidence>
<name>A0AB33J590_9BACT</name>
<accession>A0AB33J590</accession>
<dbReference type="SUPFAM" id="SSF55874">
    <property type="entry name" value="ATPase domain of HSP90 chaperone/DNA topoisomerase II/histidine kinase"/>
    <property type="match status" value="1"/>
</dbReference>
<evidence type="ECO:0000256" key="11">
    <source>
        <dbReference type="ARBA" id="ARBA00023136"/>
    </source>
</evidence>
<keyword evidence="13" id="KW-1133">Transmembrane helix</keyword>
<evidence type="ECO:0000256" key="3">
    <source>
        <dbReference type="ARBA" id="ARBA00012438"/>
    </source>
</evidence>
<dbReference type="CDD" id="cd00082">
    <property type="entry name" value="HisKA"/>
    <property type="match status" value="1"/>
</dbReference>
<dbReference type="SUPFAM" id="SSF47384">
    <property type="entry name" value="Homodimeric domain of signal transducing histidine kinase"/>
    <property type="match status" value="1"/>
</dbReference>
<dbReference type="InterPro" id="IPR001789">
    <property type="entry name" value="Sig_transdc_resp-reg_receiver"/>
</dbReference>
<dbReference type="SMART" id="SM00448">
    <property type="entry name" value="REC"/>
    <property type="match status" value="1"/>
</dbReference>
<feature type="domain" description="Histidine kinase" evidence="14">
    <location>
        <begin position="174"/>
        <end position="387"/>
    </location>
</feature>
<evidence type="ECO:0000256" key="10">
    <source>
        <dbReference type="ARBA" id="ARBA00023012"/>
    </source>
</evidence>
<evidence type="ECO:0000256" key="9">
    <source>
        <dbReference type="ARBA" id="ARBA00022840"/>
    </source>
</evidence>
<feature type="transmembrane region" description="Helical" evidence="13">
    <location>
        <begin position="48"/>
        <end position="70"/>
    </location>
</feature>